<accession>A0A2U2X3S6</accession>
<dbReference type="Proteomes" id="UP000245375">
    <property type="component" value="Unassembled WGS sequence"/>
</dbReference>
<reference evidence="1 2" key="2">
    <citation type="submission" date="2018-05" db="EMBL/GenBank/DDBJ databases">
        <title>Algibacter marinivivus sp. nov., isolated from sample around a algae.</title>
        <authorList>
            <person name="Zhong X."/>
        </authorList>
    </citation>
    <scope>NUCLEOTIDE SEQUENCE [LARGE SCALE GENOMIC DNA]</scope>
    <source>
        <strain evidence="1 2">ZY111</strain>
    </source>
</reference>
<dbReference type="AlphaFoldDB" id="A0A2U2X3S6"/>
<name>A0A2U2X3S6_9FLAO</name>
<keyword evidence="2" id="KW-1185">Reference proteome</keyword>
<reference evidence="2" key="1">
    <citation type="submission" date="2018-05" db="EMBL/GenBank/DDBJ databases">
        <title>Algibacter marinivivus sp. nov., isolated from sample around a algae.</title>
        <authorList>
            <person name="Lu D."/>
        </authorList>
    </citation>
    <scope>NUCLEOTIDE SEQUENCE [LARGE SCALE GENOMIC DNA]</scope>
    <source>
        <strain evidence="2">ZY111</strain>
    </source>
</reference>
<evidence type="ECO:0000313" key="1">
    <source>
        <dbReference type="EMBL" id="PWH82432.1"/>
    </source>
</evidence>
<proteinExistence type="predicted"/>
<sequence>MLIGLTTASATELNHTKSKIKLDKKTNYRYAQPIMFIERGVEFIIFPDGSFDFNTNINNGYYDDVYYRSNSRRSNVNVSYRGPNSRIKYSSSRYPNRGVSISRDRDGTVRRIGNVYLNYDRYGRITRAGSIFMRYERGRHSQLSRVGGLQVEYNRWGEIKYTRGQVNRFYNDYCNFCGVNSCGVTHDFRKNRGNGYGHRHGNHNNHDDDWFDNNNDWYNNDDGVYDDSYYYYKQNGKVKKHKKNKKYKR</sequence>
<protein>
    <submittedName>
        <fullName evidence="1">Uncharacterized protein</fullName>
    </submittedName>
</protein>
<comment type="caution">
    <text evidence="1">The sequence shown here is derived from an EMBL/GenBank/DDBJ whole genome shotgun (WGS) entry which is preliminary data.</text>
</comment>
<gene>
    <name evidence="1" type="ORF">DIS18_09260</name>
</gene>
<dbReference type="EMBL" id="QFRI01000002">
    <property type="protein sequence ID" value="PWH82432.1"/>
    <property type="molecule type" value="Genomic_DNA"/>
</dbReference>
<evidence type="ECO:0000313" key="2">
    <source>
        <dbReference type="Proteomes" id="UP000245375"/>
    </source>
</evidence>
<organism evidence="1 2">
    <name type="scientific">Algibacter marinivivus</name>
    <dbReference type="NCBI Taxonomy" id="2100723"/>
    <lineage>
        <taxon>Bacteria</taxon>
        <taxon>Pseudomonadati</taxon>
        <taxon>Bacteroidota</taxon>
        <taxon>Flavobacteriia</taxon>
        <taxon>Flavobacteriales</taxon>
        <taxon>Flavobacteriaceae</taxon>
        <taxon>Algibacter</taxon>
    </lineage>
</organism>